<feature type="region of interest" description="Disordered" evidence="1">
    <location>
        <begin position="92"/>
        <end position="117"/>
    </location>
</feature>
<organism evidence="2 3">
    <name type="scientific">Rhizobium hidalgonense</name>
    <dbReference type="NCBI Taxonomy" id="1538159"/>
    <lineage>
        <taxon>Bacteria</taxon>
        <taxon>Pseudomonadati</taxon>
        <taxon>Pseudomonadota</taxon>
        <taxon>Alphaproteobacteria</taxon>
        <taxon>Hyphomicrobiales</taxon>
        <taxon>Rhizobiaceae</taxon>
        <taxon>Rhizobium/Agrobacterium group</taxon>
        <taxon>Rhizobium</taxon>
    </lineage>
</organism>
<sequence length="459" mass="51103">MIRPIGPAVIRHRDTGEIYEIPSNDLYFEDVSRHERDMGPEVLWSARIDHAELGELEWQVTEYPEGAISGTPEADVNGHELQIDFDFEIDYSAPDVDPDDAADEDDVDPLPTSITNGDADEMREWFLENYEDPANSLPYSSGDGGFQWVNGGPYSPLEALQEEFDRIYSFESIEAVAESITDQDGTFDWSPRDRSESLDERVFRLAERLDRHLPLAERLVPSEETGAFGMVATLAAKPDLLKATLNRIRDALEDCLSSQSNGLSENDHEVRKLRRMLTQYANDPQRIEMDTNSVRKGILAKIRTGDLPGSDAIRDLLFTLQDAEHGIRATDANIATNRRILESAIVNEPSSDDIQAIQEAAPVLEAITEGDLQEQMRDDLEILAKYDRQLGGVTRTDGFGRDEITRVVGRAARMLLAIKKTPEIVSKLESSTAIKVGKIISSIGSILLVGGAILKFFLP</sequence>
<evidence type="ECO:0000313" key="2">
    <source>
        <dbReference type="EMBL" id="MDR9776170.1"/>
    </source>
</evidence>
<comment type="caution">
    <text evidence="2">The sequence shown here is derived from an EMBL/GenBank/DDBJ whole genome shotgun (WGS) entry which is preliminary data.</text>
</comment>
<proteinExistence type="predicted"/>
<gene>
    <name evidence="2" type="ORF">RJJ65_26640</name>
</gene>
<name>A0AAJ2GYA2_9HYPH</name>
<dbReference type="EMBL" id="JAVLSF010000020">
    <property type="protein sequence ID" value="MDR9776170.1"/>
    <property type="molecule type" value="Genomic_DNA"/>
</dbReference>
<accession>A0AAJ2GYA2</accession>
<evidence type="ECO:0000313" key="3">
    <source>
        <dbReference type="Proteomes" id="UP001268610"/>
    </source>
</evidence>
<dbReference type="AlphaFoldDB" id="A0AAJ2GYA2"/>
<feature type="compositionally biased region" description="Acidic residues" evidence="1">
    <location>
        <begin position="96"/>
        <end position="108"/>
    </location>
</feature>
<protein>
    <submittedName>
        <fullName evidence="2">Uncharacterized protein</fullName>
    </submittedName>
</protein>
<dbReference type="RefSeq" id="WP_310856174.1">
    <property type="nucleotide sequence ID" value="NZ_JAVLSD010000020.1"/>
</dbReference>
<evidence type="ECO:0000256" key="1">
    <source>
        <dbReference type="SAM" id="MobiDB-lite"/>
    </source>
</evidence>
<dbReference type="Proteomes" id="UP001268610">
    <property type="component" value="Unassembled WGS sequence"/>
</dbReference>
<reference evidence="2" key="1">
    <citation type="submission" date="2023-04" db="EMBL/GenBank/DDBJ databases">
        <title>Genomic characterization of faba bean (Vicia faba) microsymbionts in Mexican soils.</title>
        <authorList>
            <person name="Rivera Orduna F.N."/>
            <person name="Guevara-Luna J."/>
            <person name="Yan J."/>
            <person name="Arroyo-Herrera I."/>
            <person name="Li Y."/>
            <person name="Vasquez-Murrieta M.S."/>
            <person name="Wang E.T."/>
        </authorList>
    </citation>
    <scope>NUCLEOTIDE SEQUENCE</scope>
    <source>
        <strain evidence="2">CH26</strain>
    </source>
</reference>